<dbReference type="InterPro" id="IPR001313">
    <property type="entry name" value="Pumilio_RNA-bd_rpt"/>
</dbReference>
<dbReference type="GeneID" id="20249676"/>
<dbReference type="InterPro" id="IPR040000">
    <property type="entry name" value="NOP9"/>
</dbReference>
<dbReference type="KEGG" id="lgi:LOTGIDRAFT_234897"/>
<name>V3ZU85_LOTGI</name>
<dbReference type="SMART" id="SM00025">
    <property type="entry name" value="Pumilio"/>
    <property type="match status" value="4"/>
</dbReference>
<dbReference type="Pfam" id="PF22493">
    <property type="entry name" value="PUF_NOP9"/>
    <property type="match status" value="1"/>
</dbReference>
<keyword evidence="1" id="KW-0677">Repeat</keyword>
<dbReference type="PANTHER" id="PTHR13102">
    <property type="entry name" value="NUCLEOLAR PROTEIN 9"/>
    <property type="match status" value="1"/>
</dbReference>
<dbReference type="GO" id="GO:0000056">
    <property type="term" value="P:ribosomal small subunit export from nucleus"/>
    <property type="evidence" value="ECO:0007669"/>
    <property type="project" value="TreeGrafter"/>
</dbReference>
<dbReference type="PANTHER" id="PTHR13102:SF0">
    <property type="entry name" value="NUCLEOLAR PROTEIN 9"/>
    <property type="match status" value="1"/>
</dbReference>
<dbReference type="InterPro" id="IPR016024">
    <property type="entry name" value="ARM-type_fold"/>
</dbReference>
<dbReference type="OMA" id="HHLVRNF"/>
<dbReference type="GO" id="GO:0000472">
    <property type="term" value="P:endonucleolytic cleavage to generate mature 5'-end of SSU-rRNA from (SSU-rRNA, 5.8S rRNA, LSU-rRNA)"/>
    <property type="evidence" value="ECO:0007669"/>
    <property type="project" value="TreeGrafter"/>
</dbReference>
<dbReference type="AlphaFoldDB" id="V3ZU85"/>
<keyword evidence="4" id="KW-1185">Reference proteome</keyword>
<dbReference type="STRING" id="225164.V3ZU85"/>
<sequence length="629" mass="72906">MSVKKDTLTYYDRVIVTLQSGFSNDEDKELFLNNVLEQFSQEASEVCKDYSISVCLEELLRQCSQHHLVLFFSHISNSLSTLIQHKIASHVVQQLLTRLTALLADTTEDQIETIMDNNNDEDDGSSDNDDDDDDDDTKNCKVIKIFLGLCKYCLKNMKVCFENQYCCQVLRTMLEIIGGVDKYHCVERRKLHKQKKGKGKSEVSEVNIEVPLSTRMKLKRLYKAVTCKITSKIYKHFKNMTYISNHINLLLQTSLKIEYDLDPALCNKHCRKLAVVLGLDEPISEDSLPTMFENTDQQFLFETIIQCAGDELSEEIYKKLFQHRLLKFALHKRANYSLKAMINCIKQEQFIDLYDEIEMNLEEIVNKNPMFNICDILATGCLQFRCSQARFIKQLTNILHCSVPEERKIMLVPLIIKWQNYEEFFSIQNEEDAEERICIDSVPLDCVSKNGSFLLQKLFKFGSNKMIIDSLLNIETEDLCRLATSKLGGFVIQAFCESSTNSQKVCDAFCDKFKGSLAKIACDQWGSRAIEDIYKCVSTNMKYTMAEELSYFLRRLQNDIYGHFVCRKLALYHFLHRRSDWQAIQNNDSRKRKLFKDIIGDMVIPEEKKEISNSIEDDSDSDTQVFSLF</sequence>
<dbReference type="InterPro" id="IPR011989">
    <property type="entry name" value="ARM-like"/>
</dbReference>
<dbReference type="EMBL" id="KB202823">
    <property type="protein sequence ID" value="ESO87917.1"/>
    <property type="molecule type" value="Genomic_DNA"/>
</dbReference>
<dbReference type="Gene3D" id="1.25.10.10">
    <property type="entry name" value="Leucine-rich Repeat Variant"/>
    <property type="match status" value="2"/>
</dbReference>
<accession>V3ZU85</accession>
<dbReference type="RefSeq" id="XP_009061517.1">
    <property type="nucleotide sequence ID" value="XM_009063269.1"/>
</dbReference>
<evidence type="ECO:0000256" key="2">
    <source>
        <dbReference type="SAM" id="MobiDB-lite"/>
    </source>
</evidence>
<reference evidence="3 4" key="1">
    <citation type="journal article" date="2013" name="Nature">
        <title>Insights into bilaterian evolution from three spiralian genomes.</title>
        <authorList>
            <person name="Simakov O."/>
            <person name="Marletaz F."/>
            <person name="Cho S.J."/>
            <person name="Edsinger-Gonzales E."/>
            <person name="Havlak P."/>
            <person name="Hellsten U."/>
            <person name="Kuo D.H."/>
            <person name="Larsson T."/>
            <person name="Lv J."/>
            <person name="Arendt D."/>
            <person name="Savage R."/>
            <person name="Osoegawa K."/>
            <person name="de Jong P."/>
            <person name="Grimwood J."/>
            <person name="Chapman J.A."/>
            <person name="Shapiro H."/>
            <person name="Aerts A."/>
            <person name="Otillar R.P."/>
            <person name="Terry A.Y."/>
            <person name="Boore J.L."/>
            <person name="Grigoriev I.V."/>
            <person name="Lindberg D.R."/>
            <person name="Seaver E.C."/>
            <person name="Weisblat D.A."/>
            <person name="Putnam N.H."/>
            <person name="Rokhsar D.S."/>
        </authorList>
    </citation>
    <scope>NUCLEOTIDE SEQUENCE [LARGE SCALE GENOMIC DNA]</scope>
</reference>
<dbReference type="CTD" id="20249676"/>
<dbReference type="GO" id="GO:0030686">
    <property type="term" value="C:90S preribosome"/>
    <property type="evidence" value="ECO:0007669"/>
    <property type="project" value="TreeGrafter"/>
</dbReference>
<dbReference type="GO" id="GO:0000480">
    <property type="term" value="P:endonucleolytic cleavage in 5'-ETS of tricistronic rRNA transcript (SSU-rRNA, 5.8S rRNA, LSU-rRNA)"/>
    <property type="evidence" value="ECO:0007669"/>
    <property type="project" value="TreeGrafter"/>
</dbReference>
<evidence type="ECO:0008006" key="5">
    <source>
        <dbReference type="Google" id="ProtNLM"/>
    </source>
</evidence>
<proteinExistence type="predicted"/>
<evidence type="ECO:0000313" key="3">
    <source>
        <dbReference type="EMBL" id="ESO87917.1"/>
    </source>
</evidence>
<feature type="region of interest" description="Disordered" evidence="2">
    <location>
        <begin position="115"/>
        <end position="135"/>
    </location>
</feature>
<dbReference type="HOGENOM" id="CLU_029199_0_0_1"/>
<organism evidence="3 4">
    <name type="scientific">Lottia gigantea</name>
    <name type="common">Giant owl limpet</name>
    <dbReference type="NCBI Taxonomy" id="225164"/>
    <lineage>
        <taxon>Eukaryota</taxon>
        <taxon>Metazoa</taxon>
        <taxon>Spiralia</taxon>
        <taxon>Lophotrochozoa</taxon>
        <taxon>Mollusca</taxon>
        <taxon>Gastropoda</taxon>
        <taxon>Patellogastropoda</taxon>
        <taxon>Lottioidea</taxon>
        <taxon>Lottiidae</taxon>
        <taxon>Lottia</taxon>
    </lineage>
</organism>
<dbReference type="GO" id="GO:0005730">
    <property type="term" value="C:nucleolus"/>
    <property type="evidence" value="ECO:0007669"/>
    <property type="project" value="TreeGrafter"/>
</dbReference>
<feature type="compositionally biased region" description="Acidic residues" evidence="2">
    <location>
        <begin position="118"/>
        <end position="135"/>
    </location>
</feature>
<dbReference type="Proteomes" id="UP000030746">
    <property type="component" value="Unassembled WGS sequence"/>
</dbReference>
<gene>
    <name evidence="3" type="ORF">LOTGIDRAFT_234897</name>
</gene>
<dbReference type="GO" id="GO:0030688">
    <property type="term" value="C:preribosome, small subunit precursor"/>
    <property type="evidence" value="ECO:0007669"/>
    <property type="project" value="TreeGrafter"/>
</dbReference>
<evidence type="ECO:0000256" key="1">
    <source>
        <dbReference type="ARBA" id="ARBA00022737"/>
    </source>
</evidence>
<dbReference type="OrthoDB" id="9987665at2759"/>
<dbReference type="GO" id="GO:0000447">
    <property type="term" value="P:endonucleolytic cleavage in ITS1 to separate SSU-rRNA from 5.8S rRNA and LSU-rRNA from tricistronic rRNA transcript (SSU-rRNA, 5.8S rRNA, LSU-rRNA)"/>
    <property type="evidence" value="ECO:0007669"/>
    <property type="project" value="TreeGrafter"/>
</dbReference>
<evidence type="ECO:0000313" key="4">
    <source>
        <dbReference type="Proteomes" id="UP000030746"/>
    </source>
</evidence>
<dbReference type="SUPFAM" id="SSF48371">
    <property type="entry name" value="ARM repeat"/>
    <property type="match status" value="1"/>
</dbReference>
<protein>
    <recommendedName>
        <fullName evidence="5">PUM-HD domain-containing protein</fullName>
    </recommendedName>
</protein>
<dbReference type="GO" id="GO:0003723">
    <property type="term" value="F:RNA binding"/>
    <property type="evidence" value="ECO:0007669"/>
    <property type="project" value="InterPro"/>
</dbReference>